<gene>
    <name evidence="3" type="ORF">ISN44_As12g034170</name>
</gene>
<dbReference type="PANTHER" id="PTHR48449">
    <property type="entry name" value="DUF1985 DOMAIN-CONTAINING PROTEIN"/>
    <property type="match status" value="1"/>
</dbReference>
<keyword evidence="4" id="KW-1185">Reference proteome</keyword>
<accession>A0A8T1YPU9</accession>
<name>A0A8T1YPU9_ARASU</name>
<dbReference type="PANTHER" id="PTHR48449:SF1">
    <property type="entry name" value="DUF1985 DOMAIN-CONTAINING PROTEIN"/>
    <property type="match status" value="1"/>
</dbReference>
<protein>
    <recommendedName>
        <fullName evidence="2">DUF1985 domain-containing protein</fullName>
    </recommendedName>
</protein>
<feature type="domain" description="DUF1985" evidence="2">
    <location>
        <begin position="78"/>
        <end position="213"/>
    </location>
</feature>
<sequence length="779" mass="87418">MASSSNIFKYPPRLYDEGKSILQHHSMNHNCYLSKIGLIREGLGQDVWDKLKESSLGVFIKLAEAEYTWAAKKVHFILTNQLRVNNLHEIWSLIDGRPIRFSLNEFAAITGLNCGVIEPSDICEADHSELWEAMKVGTSDGPLFTELQKVMDLSKAWVFEKRMMVARLCLLSVGVHGIHHGSRIPLSSARRVLDPVGFEKYPWGRVAFDSLVTSVKLVKYDQESYVIHGCVHALLIWFYESVPGIGEDYGLRRPTLTGVPLLDWQSTRKGIKLKEFLLKEKTKHGQMRVRHMIPVSEDNMYPKWGDADADANKDPLLDNLIKDIINNQLPLNAWDGVGSVAVANKNVATKKRKLDIEDEVESSIKCQQNKMKVADRMAEEDEKIPKKKQKTSKEYVEDDAAEKKSIFDIWKMLETINGTISELDKNMRTRMDALENKFESLVTKRVSDVDVKEMKESKPEFATSNNNEDDEATSKSPSWIVEENPTSHDGLPIQRVVKKVYTVRNKKKKEGEISDDLVLFEKKDGTKAERKNYEKAAVKLEATKTVVKGSSKPALAVAVTKAAKKGGSKAAVKEVAAKNPGFKASKIGGAKAAVKDEAAKKDGSKATNKSATMAGNKMKMKSIIQEDDVVDVTDQVQDDALKMVSSSEDTFSDPGQQHANKVLNATLTAMLEGVKNLDEGMTVGRRVPRLAGSQKYPYAGNSTVKRIITDGEPSSSIPDHLKPVSNEKVHELFDFLEADEEDDLLQTSNGDTRFYWQIMTLREQWPHEKYGWLKDYVSH</sequence>
<organism evidence="3 4">
    <name type="scientific">Arabidopsis suecica</name>
    <name type="common">Swedish thale-cress</name>
    <name type="synonym">Cardaminopsis suecica</name>
    <dbReference type="NCBI Taxonomy" id="45249"/>
    <lineage>
        <taxon>Eukaryota</taxon>
        <taxon>Viridiplantae</taxon>
        <taxon>Streptophyta</taxon>
        <taxon>Embryophyta</taxon>
        <taxon>Tracheophyta</taxon>
        <taxon>Spermatophyta</taxon>
        <taxon>Magnoliopsida</taxon>
        <taxon>eudicotyledons</taxon>
        <taxon>Gunneridae</taxon>
        <taxon>Pentapetalae</taxon>
        <taxon>rosids</taxon>
        <taxon>malvids</taxon>
        <taxon>Brassicales</taxon>
        <taxon>Brassicaceae</taxon>
        <taxon>Camelineae</taxon>
        <taxon>Arabidopsis</taxon>
    </lineage>
</organism>
<dbReference type="AlphaFoldDB" id="A0A8T1YPU9"/>
<feature type="non-terminal residue" evidence="3">
    <location>
        <position position="779"/>
    </location>
</feature>
<evidence type="ECO:0000313" key="3">
    <source>
        <dbReference type="EMBL" id="KAG7548216.1"/>
    </source>
</evidence>
<evidence type="ECO:0000313" key="4">
    <source>
        <dbReference type="Proteomes" id="UP000694251"/>
    </source>
</evidence>
<dbReference type="Pfam" id="PF09331">
    <property type="entry name" value="DUF1985"/>
    <property type="match status" value="1"/>
</dbReference>
<evidence type="ECO:0000259" key="2">
    <source>
        <dbReference type="Pfam" id="PF09331"/>
    </source>
</evidence>
<feature type="region of interest" description="Disordered" evidence="1">
    <location>
        <begin position="453"/>
        <end position="488"/>
    </location>
</feature>
<reference evidence="3 4" key="1">
    <citation type="submission" date="2020-12" db="EMBL/GenBank/DDBJ databases">
        <title>Concerted genomic and epigenomic changes stabilize Arabidopsis allopolyploids.</title>
        <authorList>
            <person name="Chen Z."/>
        </authorList>
    </citation>
    <scope>NUCLEOTIDE SEQUENCE [LARGE SCALE GENOMIC DNA]</scope>
    <source>
        <strain evidence="3">As9502</strain>
        <tissue evidence="3">Leaf</tissue>
    </source>
</reference>
<proteinExistence type="predicted"/>
<dbReference type="InterPro" id="IPR015410">
    <property type="entry name" value="DUF1985"/>
</dbReference>
<dbReference type="Proteomes" id="UP000694251">
    <property type="component" value="Chromosome 12"/>
</dbReference>
<comment type="caution">
    <text evidence="3">The sequence shown here is derived from an EMBL/GenBank/DDBJ whole genome shotgun (WGS) entry which is preliminary data.</text>
</comment>
<dbReference type="EMBL" id="JAEFBJ010000012">
    <property type="protein sequence ID" value="KAG7548216.1"/>
    <property type="molecule type" value="Genomic_DNA"/>
</dbReference>
<evidence type="ECO:0000256" key="1">
    <source>
        <dbReference type="SAM" id="MobiDB-lite"/>
    </source>
</evidence>
<dbReference type="OrthoDB" id="1093260at2759"/>